<gene>
    <name evidence="2" type="ORF">MELA_01151</name>
</gene>
<accession>A0A564ZIQ7</accession>
<organism evidence="2 3">
    <name type="scientific">Candidatus Methylomirabilis lanthanidiphila</name>
    <dbReference type="NCBI Taxonomy" id="2211376"/>
    <lineage>
        <taxon>Bacteria</taxon>
        <taxon>Candidatus Methylomirabilota</taxon>
        <taxon>Candidatus Methylomirabilia</taxon>
        <taxon>Candidatus Methylomirabilales</taxon>
        <taxon>Candidatus Methylomirabilaceae</taxon>
        <taxon>Candidatus Methylomirabilis</taxon>
    </lineage>
</organism>
<dbReference type="InterPro" id="IPR001296">
    <property type="entry name" value="Glyco_trans_1"/>
</dbReference>
<dbReference type="EMBL" id="CABIKM010000017">
    <property type="protein sequence ID" value="VUZ84777.1"/>
    <property type="molecule type" value="Genomic_DNA"/>
</dbReference>
<protein>
    <submittedName>
        <fullName evidence="2">Glycosyl transferases group 1</fullName>
    </submittedName>
</protein>
<sequence length="408" mass="45718">MPKPTILTFVHWYWPGYKGGGPIRTILNMVDVLGDDLEFRIVTSDRDLKDKAPYAGIAADSWQRVGKARVHYTSSGKQGILNWAHLIQNTPHDVVYLNSLFDLAFTFRPLLACKLMEATKNPIIIAPRGELSPGAISLKRWKKVPFLQIAKRLGLYRNIVWQATTEDEGELIRRQFGVNVKVAVAGNLPRTIVDLPPRSDAGVPRGPLRIAFLSRISRNKNLDYALRVLSGARSAIQFDIWGPLEDPVYWEECQTFMEVLRANVKVQYCGLAKPTNVIGILSNYDLLFLPTRGENYGHVIAEAFSAGTPVLISDTTPWRNLQAEGVGWDLPLDAGEHTFVKVIEESGQMIPANREVWRKRVQDFAQKRLYDPNLVSANFGLFLRASGRPCRAEDKATTLGRDLGDPAL</sequence>
<keyword evidence="3" id="KW-1185">Reference proteome</keyword>
<evidence type="ECO:0000313" key="3">
    <source>
        <dbReference type="Proteomes" id="UP000334340"/>
    </source>
</evidence>
<dbReference type="GO" id="GO:0016757">
    <property type="term" value="F:glycosyltransferase activity"/>
    <property type="evidence" value="ECO:0007669"/>
    <property type="project" value="InterPro"/>
</dbReference>
<dbReference type="Proteomes" id="UP000334340">
    <property type="component" value="Unassembled WGS sequence"/>
</dbReference>
<evidence type="ECO:0000313" key="2">
    <source>
        <dbReference type="EMBL" id="VUZ84777.1"/>
    </source>
</evidence>
<keyword evidence="2" id="KW-0808">Transferase</keyword>
<feature type="domain" description="Glycosyl transferase family 1" evidence="1">
    <location>
        <begin position="203"/>
        <end position="320"/>
    </location>
</feature>
<evidence type="ECO:0000259" key="1">
    <source>
        <dbReference type="Pfam" id="PF00534"/>
    </source>
</evidence>
<dbReference type="AlphaFoldDB" id="A0A564ZIQ7"/>
<reference evidence="2 3" key="1">
    <citation type="submission" date="2019-07" db="EMBL/GenBank/DDBJ databases">
        <authorList>
            <person name="Cremers G."/>
        </authorList>
    </citation>
    <scope>NUCLEOTIDE SEQUENCE [LARGE SCALE GENOMIC DNA]</scope>
</reference>
<dbReference type="Pfam" id="PF00534">
    <property type="entry name" value="Glycos_transf_1"/>
    <property type="match status" value="1"/>
</dbReference>
<name>A0A564ZIQ7_9BACT</name>
<proteinExistence type="predicted"/>
<dbReference type="SUPFAM" id="SSF53756">
    <property type="entry name" value="UDP-Glycosyltransferase/glycogen phosphorylase"/>
    <property type="match status" value="1"/>
</dbReference>
<dbReference type="Gene3D" id="3.40.50.2000">
    <property type="entry name" value="Glycogen Phosphorylase B"/>
    <property type="match status" value="1"/>
</dbReference>